<comment type="caution">
    <text evidence="1">The sequence shown here is derived from an EMBL/GenBank/DDBJ whole genome shotgun (WGS) entry which is preliminary data.</text>
</comment>
<reference evidence="1 2" key="1">
    <citation type="journal article" date="2018" name="Nat. Biotechnol.">
        <title>A standardized bacterial taxonomy based on genome phylogeny substantially revises the tree of life.</title>
        <authorList>
            <person name="Parks D.H."/>
            <person name="Chuvochina M."/>
            <person name="Waite D.W."/>
            <person name="Rinke C."/>
            <person name="Skarshewski A."/>
            <person name="Chaumeil P.A."/>
            <person name="Hugenholtz P."/>
        </authorList>
    </citation>
    <scope>NUCLEOTIDE SEQUENCE [LARGE SCALE GENOMIC DNA]</scope>
    <source>
        <strain evidence="1">UBA10227</strain>
    </source>
</reference>
<accession>A0A3C0F7Y7</accession>
<dbReference type="AlphaFoldDB" id="A0A3C0F7Y7"/>
<dbReference type="EMBL" id="DPRK01000029">
    <property type="protein sequence ID" value="HCY80446.1"/>
    <property type="molecule type" value="Genomic_DNA"/>
</dbReference>
<gene>
    <name evidence="1" type="ORF">DHV22_01980</name>
</gene>
<evidence type="ECO:0000313" key="1">
    <source>
        <dbReference type="EMBL" id="HCY80446.1"/>
    </source>
</evidence>
<name>A0A3C0F7Y7_9FLAO</name>
<dbReference type="Proteomes" id="UP000263268">
    <property type="component" value="Unassembled WGS sequence"/>
</dbReference>
<proteinExistence type="predicted"/>
<organism evidence="1 2">
    <name type="scientific">Xanthomarina gelatinilytica</name>
    <dbReference type="NCBI Taxonomy" id="1137281"/>
    <lineage>
        <taxon>Bacteria</taxon>
        <taxon>Pseudomonadati</taxon>
        <taxon>Bacteroidota</taxon>
        <taxon>Flavobacteriia</taxon>
        <taxon>Flavobacteriales</taxon>
        <taxon>Flavobacteriaceae</taxon>
        <taxon>Xanthomarina</taxon>
    </lineage>
</organism>
<sequence length="281" mass="31410">MKKILLLLAVVALSFNMKAQVTTPQSSPFSKVEQKVGLTDVTLEYSRPSMKGRVIYGDLVPYDKLWRTGANKNTIISFSDNVTIMGQLLKAGSYAIYTKPGKEAWEVLFYSETENWGTPEKWDDGKVAARVKAEAVSIPFEVETFTIDINQISNSGATLEIIWEKTYVAVPFSVPTDDKVLASINDALNGTPKANDYYAAAVYYLQEGKDIKQAKEWMDLAMKMTEKPMFYQLRQQSLIYAKAGDTQGAIEIAKKSLEGAKEAGNDDYVKMNMDSLAEWEN</sequence>
<dbReference type="InterPro" id="IPR021314">
    <property type="entry name" value="DUF2911"/>
</dbReference>
<evidence type="ECO:0000313" key="2">
    <source>
        <dbReference type="Proteomes" id="UP000263268"/>
    </source>
</evidence>
<protein>
    <submittedName>
        <fullName evidence="1">Dihydrolipoamide dehydrogenase</fullName>
    </submittedName>
</protein>
<dbReference type="STRING" id="1137281.D778_01224"/>
<dbReference type="Pfam" id="PF11138">
    <property type="entry name" value="DUF2911"/>
    <property type="match status" value="1"/>
</dbReference>